<dbReference type="EMBL" id="JBHFAB010000004">
    <property type="protein sequence ID" value="MFC1416560.1"/>
    <property type="molecule type" value="Genomic_DNA"/>
</dbReference>
<sequence>MPYVRGGQAVVHEIHGVRFTAHANPGTGSRAIAAWRGEIPAGTPGVPHTVSHEEVIHVLSGTLRFSVDGDTADLGAGDTAIVPAGALFRLDNPTDRPAATWVSTAVGLTAALPDGSTLTPPWAN</sequence>
<gene>
    <name evidence="2" type="ORF">ACEZDE_07890</name>
</gene>
<dbReference type="Gene3D" id="2.60.120.10">
    <property type="entry name" value="Jelly Rolls"/>
    <property type="match status" value="1"/>
</dbReference>
<dbReference type="InterPro" id="IPR011051">
    <property type="entry name" value="RmlC_Cupin_sf"/>
</dbReference>
<evidence type="ECO:0000259" key="1">
    <source>
        <dbReference type="Pfam" id="PF07883"/>
    </source>
</evidence>
<dbReference type="Proteomes" id="UP001592531">
    <property type="component" value="Unassembled WGS sequence"/>
</dbReference>
<keyword evidence="3" id="KW-1185">Reference proteome</keyword>
<dbReference type="InterPro" id="IPR013096">
    <property type="entry name" value="Cupin_2"/>
</dbReference>
<dbReference type="CDD" id="cd20299">
    <property type="entry name" value="cupin_YP766765-like"/>
    <property type="match status" value="1"/>
</dbReference>
<proteinExistence type="predicted"/>
<dbReference type="InterPro" id="IPR014710">
    <property type="entry name" value="RmlC-like_jellyroll"/>
</dbReference>
<dbReference type="RefSeq" id="WP_380533875.1">
    <property type="nucleotide sequence ID" value="NZ_JBHFAB010000004.1"/>
</dbReference>
<dbReference type="SUPFAM" id="SSF51182">
    <property type="entry name" value="RmlC-like cupins"/>
    <property type="match status" value="1"/>
</dbReference>
<reference evidence="2 3" key="1">
    <citation type="submission" date="2024-09" db="EMBL/GenBank/DDBJ databases">
        <authorList>
            <person name="Lee S.D."/>
        </authorList>
    </citation>
    <scope>NUCLEOTIDE SEQUENCE [LARGE SCALE GENOMIC DNA]</scope>
    <source>
        <strain evidence="2 3">N8-3</strain>
    </source>
</reference>
<dbReference type="Pfam" id="PF07883">
    <property type="entry name" value="Cupin_2"/>
    <property type="match status" value="1"/>
</dbReference>
<name>A0ABV6VS28_9ACTN</name>
<protein>
    <submittedName>
        <fullName evidence="2">Cupin domain-containing protein</fullName>
    </submittedName>
</protein>
<evidence type="ECO:0000313" key="3">
    <source>
        <dbReference type="Proteomes" id="UP001592531"/>
    </source>
</evidence>
<accession>A0ABV6VS28</accession>
<feature type="domain" description="Cupin type-2" evidence="1">
    <location>
        <begin position="38"/>
        <end position="99"/>
    </location>
</feature>
<comment type="caution">
    <text evidence="2">The sequence shown here is derived from an EMBL/GenBank/DDBJ whole genome shotgun (WGS) entry which is preliminary data.</text>
</comment>
<evidence type="ECO:0000313" key="2">
    <source>
        <dbReference type="EMBL" id="MFC1416560.1"/>
    </source>
</evidence>
<organism evidence="2 3">
    <name type="scientific">Streptacidiphilus cavernicola</name>
    <dbReference type="NCBI Taxonomy" id="3342716"/>
    <lineage>
        <taxon>Bacteria</taxon>
        <taxon>Bacillati</taxon>
        <taxon>Actinomycetota</taxon>
        <taxon>Actinomycetes</taxon>
        <taxon>Kitasatosporales</taxon>
        <taxon>Streptomycetaceae</taxon>
        <taxon>Streptacidiphilus</taxon>
    </lineage>
</organism>